<keyword evidence="1" id="KW-1133">Transmembrane helix</keyword>
<sequence>MSGRTFVLIFFFWAVLIIVTPTLILLSESSKPEMGFKVKKSGAKLRKVMDYTHKLLRAEAPVQAPTPASTPETVILQIAKGHLRRFLR</sequence>
<dbReference type="EMBL" id="JAIWQS010000002">
    <property type="protein sequence ID" value="KAJ8772711.1"/>
    <property type="molecule type" value="Genomic_DNA"/>
</dbReference>
<evidence type="ECO:0000313" key="2">
    <source>
        <dbReference type="EMBL" id="KAJ8772711.1"/>
    </source>
</evidence>
<evidence type="ECO:0000256" key="1">
    <source>
        <dbReference type="SAM" id="Phobius"/>
    </source>
</evidence>
<comment type="caution">
    <text evidence="2">The sequence shown here is derived from an EMBL/GenBank/DDBJ whole genome shotgun (WGS) entry which is preliminary data.</text>
</comment>
<feature type="transmembrane region" description="Helical" evidence="1">
    <location>
        <begin position="6"/>
        <end position="26"/>
    </location>
</feature>
<keyword evidence="3" id="KW-1185">Reference proteome</keyword>
<keyword evidence="1" id="KW-0812">Transmembrane</keyword>
<dbReference type="Proteomes" id="UP001159364">
    <property type="component" value="Linkage Group LG02"/>
</dbReference>
<name>A0AAV8U1M4_9ROSI</name>
<keyword evidence="1" id="KW-0472">Membrane</keyword>
<reference evidence="2 3" key="1">
    <citation type="submission" date="2021-09" db="EMBL/GenBank/DDBJ databases">
        <title>Genomic insights and catalytic innovation underlie evolution of tropane alkaloids biosynthesis.</title>
        <authorList>
            <person name="Wang Y.-J."/>
            <person name="Tian T."/>
            <person name="Huang J.-P."/>
            <person name="Huang S.-X."/>
        </authorList>
    </citation>
    <scope>NUCLEOTIDE SEQUENCE [LARGE SCALE GENOMIC DNA]</scope>
    <source>
        <strain evidence="2">KIB-2018</strain>
        <tissue evidence="2">Leaf</tissue>
    </source>
</reference>
<evidence type="ECO:0000313" key="3">
    <source>
        <dbReference type="Proteomes" id="UP001159364"/>
    </source>
</evidence>
<proteinExistence type="predicted"/>
<dbReference type="PANTHER" id="PTHR38396:SF1">
    <property type="entry name" value="TRANSMEMBRANE PROTEIN"/>
    <property type="match status" value="1"/>
</dbReference>
<accession>A0AAV8U1M4</accession>
<gene>
    <name evidence="2" type="ORF">K2173_027888</name>
</gene>
<dbReference type="AlphaFoldDB" id="A0AAV8U1M4"/>
<dbReference type="PANTHER" id="PTHR38396">
    <property type="entry name" value="TRANSMEMBRANE PROTEIN"/>
    <property type="match status" value="1"/>
</dbReference>
<organism evidence="2 3">
    <name type="scientific">Erythroxylum novogranatense</name>
    <dbReference type="NCBI Taxonomy" id="1862640"/>
    <lineage>
        <taxon>Eukaryota</taxon>
        <taxon>Viridiplantae</taxon>
        <taxon>Streptophyta</taxon>
        <taxon>Embryophyta</taxon>
        <taxon>Tracheophyta</taxon>
        <taxon>Spermatophyta</taxon>
        <taxon>Magnoliopsida</taxon>
        <taxon>eudicotyledons</taxon>
        <taxon>Gunneridae</taxon>
        <taxon>Pentapetalae</taxon>
        <taxon>rosids</taxon>
        <taxon>fabids</taxon>
        <taxon>Malpighiales</taxon>
        <taxon>Erythroxylaceae</taxon>
        <taxon>Erythroxylum</taxon>
    </lineage>
</organism>
<protein>
    <submittedName>
        <fullName evidence="2">Uncharacterized protein</fullName>
    </submittedName>
</protein>